<gene>
    <name evidence="4" type="ORF">A2938_00785</name>
</gene>
<dbReference type="NCBIfam" id="TIGR00496">
    <property type="entry name" value="frr"/>
    <property type="match status" value="1"/>
</dbReference>
<dbReference type="PANTHER" id="PTHR20982:SF3">
    <property type="entry name" value="MITOCHONDRIAL RIBOSOME RECYCLING FACTOR PSEUDO 1"/>
    <property type="match status" value="1"/>
</dbReference>
<protein>
    <submittedName>
        <fullName evidence="4">Ribosome recycling factor</fullName>
    </submittedName>
</protein>
<dbReference type="AlphaFoldDB" id="A0A1G2NE80"/>
<dbReference type="FunFam" id="3.30.1360.40:FF:000001">
    <property type="entry name" value="Ribosome-recycling factor"/>
    <property type="match status" value="1"/>
</dbReference>
<dbReference type="Gene3D" id="1.10.132.20">
    <property type="entry name" value="Ribosome-recycling factor"/>
    <property type="match status" value="1"/>
</dbReference>
<accession>A0A1G2NE80</accession>
<dbReference type="InterPro" id="IPR002661">
    <property type="entry name" value="Ribosome_recyc_fac"/>
</dbReference>
<dbReference type="GO" id="GO:0043023">
    <property type="term" value="F:ribosomal large subunit binding"/>
    <property type="evidence" value="ECO:0007669"/>
    <property type="project" value="TreeGrafter"/>
</dbReference>
<evidence type="ECO:0000256" key="2">
    <source>
        <dbReference type="ARBA" id="ARBA00022917"/>
    </source>
</evidence>
<name>A0A1G2NE80_9BACT</name>
<evidence type="ECO:0000256" key="1">
    <source>
        <dbReference type="ARBA" id="ARBA00005912"/>
    </source>
</evidence>
<dbReference type="EMBL" id="MHSA01000012">
    <property type="protein sequence ID" value="OHA34374.1"/>
    <property type="molecule type" value="Genomic_DNA"/>
</dbReference>
<dbReference type="GO" id="GO:0006412">
    <property type="term" value="P:translation"/>
    <property type="evidence" value="ECO:0007669"/>
    <property type="project" value="UniProtKB-KW"/>
</dbReference>
<dbReference type="InterPro" id="IPR036191">
    <property type="entry name" value="RRF_sf"/>
</dbReference>
<evidence type="ECO:0000313" key="4">
    <source>
        <dbReference type="EMBL" id="OHA34374.1"/>
    </source>
</evidence>
<dbReference type="Pfam" id="PF01765">
    <property type="entry name" value="RRF"/>
    <property type="match status" value="1"/>
</dbReference>
<feature type="domain" description="Ribosome recycling factor" evidence="3">
    <location>
        <begin position="20"/>
        <end position="181"/>
    </location>
</feature>
<dbReference type="Gene3D" id="3.30.1360.40">
    <property type="match status" value="1"/>
</dbReference>
<dbReference type="InterPro" id="IPR023584">
    <property type="entry name" value="Ribosome_recyc_fac_dom"/>
</dbReference>
<keyword evidence="2" id="KW-0648">Protein biosynthesis</keyword>
<dbReference type="SUPFAM" id="SSF55194">
    <property type="entry name" value="Ribosome recycling factor, RRF"/>
    <property type="match status" value="1"/>
</dbReference>
<sequence length="183" mass="20247">MAYDFSVFKNKARQVEEWLAKELSALRAGRASPAILDSVLVEAWGSNMPLKQVATITVEDARTLRVAPYDAEQSKAIEKAITAANLGLSAVSGDGGVRVIFPELSSERRAALLKTAKGKSEEARVSFRRVRDEIVRDIDVREKAGSIGEDEKFRMKKELEKLADAEGKKIDDALIRKEKEINS</sequence>
<evidence type="ECO:0000313" key="5">
    <source>
        <dbReference type="Proteomes" id="UP000177797"/>
    </source>
</evidence>
<comment type="caution">
    <text evidence="4">The sequence shown here is derived from an EMBL/GenBank/DDBJ whole genome shotgun (WGS) entry which is preliminary data.</text>
</comment>
<comment type="similarity">
    <text evidence="1">Belongs to the RRF family.</text>
</comment>
<evidence type="ECO:0000259" key="3">
    <source>
        <dbReference type="Pfam" id="PF01765"/>
    </source>
</evidence>
<proteinExistence type="inferred from homology"/>
<dbReference type="PANTHER" id="PTHR20982">
    <property type="entry name" value="RIBOSOME RECYCLING FACTOR"/>
    <property type="match status" value="1"/>
</dbReference>
<organism evidence="4 5">
    <name type="scientific">Candidatus Taylorbacteria bacterium RIFCSPLOWO2_01_FULL_48_100</name>
    <dbReference type="NCBI Taxonomy" id="1802322"/>
    <lineage>
        <taxon>Bacteria</taxon>
        <taxon>Candidatus Tayloriibacteriota</taxon>
    </lineage>
</organism>
<reference evidence="4 5" key="1">
    <citation type="journal article" date="2016" name="Nat. Commun.">
        <title>Thousands of microbial genomes shed light on interconnected biogeochemical processes in an aquifer system.</title>
        <authorList>
            <person name="Anantharaman K."/>
            <person name="Brown C.T."/>
            <person name="Hug L.A."/>
            <person name="Sharon I."/>
            <person name="Castelle C.J."/>
            <person name="Probst A.J."/>
            <person name="Thomas B.C."/>
            <person name="Singh A."/>
            <person name="Wilkins M.J."/>
            <person name="Karaoz U."/>
            <person name="Brodie E.L."/>
            <person name="Williams K.H."/>
            <person name="Hubbard S.S."/>
            <person name="Banfield J.F."/>
        </authorList>
    </citation>
    <scope>NUCLEOTIDE SEQUENCE [LARGE SCALE GENOMIC DNA]</scope>
</reference>
<dbReference type="Proteomes" id="UP000177797">
    <property type="component" value="Unassembled WGS sequence"/>
</dbReference>